<dbReference type="Pfam" id="PF17748">
    <property type="entry name" value="VID27_N"/>
    <property type="match status" value="1"/>
</dbReference>
<dbReference type="Gene3D" id="2.130.10.10">
    <property type="entry name" value="YVTN repeat-like/Quinoprotein amine dehydrogenase"/>
    <property type="match status" value="1"/>
</dbReference>
<accession>A0A1X2GQX7</accession>
<gene>
    <name evidence="5" type="ORF">DM01DRAFT_1300812</name>
</gene>
<dbReference type="InterPro" id="IPR015943">
    <property type="entry name" value="WD40/YVTN_repeat-like_dom_sf"/>
</dbReference>
<dbReference type="InterPro" id="IPR040979">
    <property type="entry name" value="Vid27_N"/>
</dbReference>
<feature type="domain" description="Vid27 PH-like" evidence="3">
    <location>
        <begin position="208"/>
        <end position="312"/>
    </location>
</feature>
<dbReference type="GO" id="GO:0005634">
    <property type="term" value="C:nucleus"/>
    <property type="evidence" value="ECO:0007669"/>
    <property type="project" value="TreeGrafter"/>
</dbReference>
<evidence type="ECO:0000259" key="3">
    <source>
        <dbReference type="Pfam" id="PF17747"/>
    </source>
</evidence>
<organism evidence="5 6">
    <name type="scientific">Hesseltinella vesiculosa</name>
    <dbReference type="NCBI Taxonomy" id="101127"/>
    <lineage>
        <taxon>Eukaryota</taxon>
        <taxon>Fungi</taxon>
        <taxon>Fungi incertae sedis</taxon>
        <taxon>Mucoromycota</taxon>
        <taxon>Mucoromycotina</taxon>
        <taxon>Mucoromycetes</taxon>
        <taxon>Mucorales</taxon>
        <taxon>Cunninghamellaceae</taxon>
        <taxon>Hesseltinella</taxon>
    </lineage>
</organism>
<dbReference type="EMBL" id="MCGT01000005">
    <property type="protein sequence ID" value="ORX59493.1"/>
    <property type="molecule type" value="Genomic_DNA"/>
</dbReference>
<dbReference type="InterPro" id="IPR040458">
    <property type="entry name" value="Vid27"/>
</dbReference>
<comment type="caution">
    <text evidence="5">The sequence shown here is derived from an EMBL/GenBank/DDBJ whole genome shotgun (WGS) entry which is preliminary data.</text>
</comment>
<evidence type="ECO:0000313" key="6">
    <source>
        <dbReference type="Proteomes" id="UP000242146"/>
    </source>
</evidence>
<dbReference type="Proteomes" id="UP000242146">
    <property type="component" value="Unassembled WGS sequence"/>
</dbReference>
<evidence type="ECO:0000259" key="2">
    <source>
        <dbReference type="Pfam" id="PF08553"/>
    </source>
</evidence>
<dbReference type="Pfam" id="PF08553">
    <property type="entry name" value="VID27"/>
    <property type="match status" value="1"/>
</dbReference>
<protein>
    <submittedName>
        <fullName evidence="5">VID27-domain-containing protein</fullName>
    </submittedName>
</protein>
<reference evidence="5 6" key="1">
    <citation type="submission" date="2016-07" db="EMBL/GenBank/DDBJ databases">
        <title>Pervasive Adenine N6-methylation of Active Genes in Fungi.</title>
        <authorList>
            <consortium name="DOE Joint Genome Institute"/>
            <person name="Mondo S.J."/>
            <person name="Dannebaum R.O."/>
            <person name="Kuo R.C."/>
            <person name="Labutti K."/>
            <person name="Haridas S."/>
            <person name="Kuo A."/>
            <person name="Salamov A."/>
            <person name="Ahrendt S.R."/>
            <person name="Lipzen A."/>
            <person name="Sullivan W."/>
            <person name="Andreopoulos W.B."/>
            <person name="Clum A."/>
            <person name="Lindquist E."/>
            <person name="Daum C."/>
            <person name="Ramamoorthy G.K."/>
            <person name="Gryganskyi A."/>
            <person name="Culley D."/>
            <person name="Magnuson J.K."/>
            <person name="James T.Y."/>
            <person name="O'Malley M.A."/>
            <person name="Stajich J.E."/>
            <person name="Spatafora J.W."/>
            <person name="Visel A."/>
            <person name="Grigoriev I.V."/>
        </authorList>
    </citation>
    <scope>NUCLEOTIDE SEQUENCE [LARGE SCALE GENOMIC DNA]</scope>
    <source>
        <strain evidence="5 6">NRRL 3301</strain>
    </source>
</reference>
<keyword evidence="6" id="KW-1185">Reference proteome</keyword>
<name>A0A1X2GQX7_9FUNG</name>
<dbReference type="InterPro" id="IPR040768">
    <property type="entry name" value="Vid27_PH"/>
</dbReference>
<dbReference type="InterPro" id="IPR013863">
    <property type="entry name" value="VID27_C"/>
</dbReference>
<evidence type="ECO:0000259" key="4">
    <source>
        <dbReference type="Pfam" id="PF17748"/>
    </source>
</evidence>
<dbReference type="PANTHER" id="PTHR31913:SF0">
    <property type="entry name" value="VACUOLAR IMPORT AND DEGRADATION PROTEIN 27"/>
    <property type="match status" value="1"/>
</dbReference>
<dbReference type="GO" id="GO:0005737">
    <property type="term" value="C:cytoplasm"/>
    <property type="evidence" value="ECO:0007669"/>
    <property type="project" value="TreeGrafter"/>
</dbReference>
<dbReference type="AlphaFoldDB" id="A0A1X2GQX7"/>
<dbReference type="InterPro" id="IPR036322">
    <property type="entry name" value="WD40_repeat_dom_sf"/>
</dbReference>
<feature type="region of interest" description="Disordered" evidence="1">
    <location>
        <begin position="168"/>
        <end position="187"/>
    </location>
</feature>
<dbReference type="PANTHER" id="PTHR31913">
    <property type="entry name" value="VACUOLAR IMPORT AND DEGRADATION PROTEIN 27"/>
    <property type="match status" value="1"/>
</dbReference>
<feature type="compositionally biased region" description="Basic and acidic residues" evidence="1">
    <location>
        <begin position="168"/>
        <end position="185"/>
    </location>
</feature>
<feature type="domain" description="Vid27 N-terminal" evidence="4">
    <location>
        <begin position="7"/>
        <end position="152"/>
    </location>
</feature>
<dbReference type="Pfam" id="PF17747">
    <property type="entry name" value="VID27_PH"/>
    <property type="match status" value="1"/>
</dbReference>
<evidence type="ECO:0000256" key="1">
    <source>
        <dbReference type="SAM" id="MobiDB-lite"/>
    </source>
</evidence>
<dbReference type="SUPFAM" id="SSF50978">
    <property type="entry name" value="WD40 repeat-like"/>
    <property type="match status" value="1"/>
</dbReference>
<proteinExistence type="predicted"/>
<evidence type="ECO:0000313" key="5">
    <source>
        <dbReference type="EMBL" id="ORX59493.1"/>
    </source>
</evidence>
<dbReference type="STRING" id="101127.A0A1X2GQX7"/>
<feature type="domain" description="Vacuolar import/degradation Vid27 C-terminal" evidence="2">
    <location>
        <begin position="384"/>
        <end position="701"/>
    </location>
</feature>
<sequence length="725" mass="82969">MDRTFINEIFDNGQVELYELLQGHFFTCYQHQGKIHLESVFDHARLAIRRTDLPYQYQLVVLQEGSQPPDHPYGLEQAFPLTMAIQITAQPHPSGNLSITWLDQVTEETFQYIIHPTITKESVDLFLSVASECLWEAKYYQSRQHAQVKDLAYIEPLKVTYNSKSLKRMESEKTAKSSKKDRARDTPISLPGFIPPQGYKLPEDPIDMLVSVQVDVFYYHPTQETFIEFDTDVEMELVSLAPFQHWVVLHGRHMPVIARPIATSMNLNFNKMYQTITWNYQENDQVHAFLIKFEQELPYDEFCAALSQCIYEVTSLVPFAKSKKRDQNYMISSFRQGPIMDMEDDDVEDIEALNCYEEDEDLLEEVDEDIMTMEQEFYNATSGENSALIWGTKTQNAFVFRGSSIGFYKKGLGANLVWDGAFSDVIEPKSRGFLYDDEASILLLNGNTTDTITRFDLEQGSIVEEWKAHHEDDQLIDIAPSRQGSHDSTFIGITSSAVFRLDPRQPGVNKIVTNEYKKHLTKTDFKAMVTSSDGMVAVAGVRGDIRLFHVLNRMASTTFPPTGDPVQSLDISQDSRYILATYRHYLVLIDLHDKVGDDHPTARQLHLRSEHLVLVNQIHAFTPASFLKGPNGPSIITTAGPYVISWQLQDIIQGKLYTYRLKKYESECVISKPANSDAMVMMFKDDVQWANAHRFETPVSHHFLEPGLPCGVRRRVQKDIDMSTL</sequence>
<dbReference type="OrthoDB" id="10251113at2759"/>